<name>A0A0K2FL65_9CAUD</name>
<dbReference type="Proteomes" id="UP000203939">
    <property type="component" value="Segment"/>
</dbReference>
<dbReference type="KEGG" id="vg:26638570"/>
<organism evidence="1 2">
    <name type="scientific">Bacillus phage Eyuki</name>
    <dbReference type="NCBI Taxonomy" id="1690431"/>
    <lineage>
        <taxon>Viruses</taxon>
        <taxon>Duplodnaviria</taxon>
        <taxon>Heunggongvirae</taxon>
        <taxon>Uroviricota</taxon>
        <taxon>Caudoviricetes</taxon>
        <taxon>Herelleviridae</taxon>
        <taxon>Bastillevirinae</taxon>
        <taxon>Wphvirus</taxon>
        <taxon>Wphvirus megatron</taxon>
    </lineage>
</organism>
<accession>A0A0K2FL65</accession>
<evidence type="ECO:0000313" key="2">
    <source>
        <dbReference type="Proteomes" id="UP000203939"/>
    </source>
</evidence>
<proteinExistence type="predicted"/>
<gene>
    <name evidence="1" type="ORF">EYUKI_197</name>
</gene>
<dbReference type="EMBL" id="KT207918">
    <property type="protein sequence ID" value="ALA46650.1"/>
    <property type="molecule type" value="Genomic_DNA"/>
</dbReference>
<sequence length="77" mass="8673">MMTKEEYSPYGGTKTVISSLPVGTKFYVCNGAWRGSIVMKDGVKQLQIGTGKYASYQKFEGEYKSHPLWIDIEEEGK</sequence>
<dbReference type="RefSeq" id="YP_009212137.1">
    <property type="nucleotide sequence ID" value="NC_028944.1"/>
</dbReference>
<reference evidence="1 2" key="1">
    <citation type="journal article" date="2015" name="Genome Announc.">
        <title>Genome Sequences of Two Bacillus cereus Group Bacteriophages, Eyuki and AvesoBmore.</title>
        <authorList>
            <person name="Erill I."/>
            <person name="Caruso S.M."/>
        </authorList>
    </citation>
    <scope>NUCLEOTIDE SEQUENCE [LARGE SCALE GENOMIC DNA]</scope>
</reference>
<evidence type="ECO:0000313" key="1">
    <source>
        <dbReference type="EMBL" id="ALA46650.1"/>
    </source>
</evidence>
<protein>
    <submittedName>
        <fullName evidence="1">Uncharacterized protein</fullName>
    </submittedName>
</protein>